<dbReference type="Proteomes" id="UP000027456">
    <property type="component" value="Unassembled WGS sequence"/>
</dbReference>
<dbReference type="HOGENOM" id="CLU_2400914_0_0_1"/>
<dbReference type="AlphaFoldDB" id="A0A074RMH3"/>
<dbReference type="Pfam" id="PF00085">
    <property type="entry name" value="Thioredoxin"/>
    <property type="match status" value="1"/>
</dbReference>
<proteinExistence type="predicted"/>
<feature type="domain" description="Thioredoxin" evidence="2">
    <location>
        <begin position="9"/>
        <end position="68"/>
    </location>
</feature>
<evidence type="ECO:0000313" key="4">
    <source>
        <dbReference type="Proteomes" id="UP000027456"/>
    </source>
</evidence>
<dbReference type="EMBL" id="AZST01000587">
    <property type="protein sequence ID" value="KEP48054.1"/>
    <property type="molecule type" value="Genomic_DNA"/>
</dbReference>
<keyword evidence="1" id="KW-1015">Disulfide bond</keyword>
<name>A0A074RMH3_9AGAM</name>
<evidence type="ECO:0000313" key="3">
    <source>
        <dbReference type="EMBL" id="KEP48054.1"/>
    </source>
</evidence>
<dbReference type="SUPFAM" id="SSF52833">
    <property type="entry name" value="Thioredoxin-like"/>
    <property type="match status" value="1"/>
</dbReference>
<evidence type="ECO:0000256" key="1">
    <source>
        <dbReference type="ARBA" id="ARBA00023157"/>
    </source>
</evidence>
<dbReference type="PANTHER" id="PTHR46115">
    <property type="entry name" value="THIOREDOXIN-LIKE PROTEIN 1"/>
    <property type="match status" value="1"/>
</dbReference>
<accession>A0A074RMH3</accession>
<reference evidence="3 4" key="1">
    <citation type="submission" date="2013-12" db="EMBL/GenBank/DDBJ databases">
        <authorList>
            <person name="Cubeta M."/>
            <person name="Pakala S."/>
            <person name="Fedorova N."/>
            <person name="Thomas E."/>
            <person name="Dean R."/>
            <person name="Jabaji S."/>
            <person name="Neate S."/>
            <person name="Toda T."/>
            <person name="Tavantzis S."/>
            <person name="Vilgalys R."/>
            <person name="Bharathan N."/>
            <person name="Pakala S."/>
            <person name="Losada L.S."/>
            <person name="Zafar N."/>
            <person name="Nierman W."/>
        </authorList>
    </citation>
    <scope>NUCLEOTIDE SEQUENCE [LARGE SCALE GENOMIC DNA]</scope>
    <source>
        <strain evidence="3 4">123E</strain>
    </source>
</reference>
<comment type="caution">
    <text evidence="3">The sequence shown here is derived from an EMBL/GenBank/DDBJ whole genome shotgun (WGS) entry which is preliminary data.</text>
</comment>
<dbReference type="OrthoDB" id="2121326at2759"/>
<evidence type="ECO:0000259" key="2">
    <source>
        <dbReference type="Pfam" id="PF00085"/>
    </source>
</evidence>
<dbReference type="STRING" id="1423351.A0A074RMH3"/>
<gene>
    <name evidence="3" type="ORF">V565_135250</name>
</gene>
<keyword evidence="4" id="KW-1185">Reference proteome</keyword>
<sequence>MATSEPIHIASREQFEQAISGGKPVVVDFWADWCQPCKMIAGPYATHAKENPSIGFYKLNIDEQLVCGYLLNVYIYVNFLRDSVGRRMGREPP</sequence>
<dbReference type="InterPro" id="IPR013766">
    <property type="entry name" value="Thioredoxin_domain"/>
</dbReference>
<dbReference type="CDD" id="cd02947">
    <property type="entry name" value="TRX_family"/>
    <property type="match status" value="1"/>
</dbReference>
<dbReference type="InterPro" id="IPR036249">
    <property type="entry name" value="Thioredoxin-like_sf"/>
</dbReference>
<protein>
    <submittedName>
        <fullName evidence="3">Thioredoxin</fullName>
    </submittedName>
</protein>
<dbReference type="Gene3D" id="3.40.30.10">
    <property type="entry name" value="Glutaredoxin"/>
    <property type="match status" value="1"/>
</dbReference>
<organism evidence="3 4">
    <name type="scientific">Rhizoctonia solani 123E</name>
    <dbReference type="NCBI Taxonomy" id="1423351"/>
    <lineage>
        <taxon>Eukaryota</taxon>
        <taxon>Fungi</taxon>
        <taxon>Dikarya</taxon>
        <taxon>Basidiomycota</taxon>
        <taxon>Agaricomycotina</taxon>
        <taxon>Agaricomycetes</taxon>
        <taxon>Cantharellales</taxon>
        <taxon>Ceratobasidiaceae</taxon>
        <taxon>Rhizoctonia</taxon>
    </lineage>
</organism>